<protein>
    <submittedName>
        <fullName evidence="1">Uncharacterized protein</fullName>
    </submittedName>
</protein>
<dbReference type="Proteomes" id="UP001318321">
    <property type="component" value="Unassembled WGS sequence"/>
</dbReference>
<dbReference type="EMBL" id="JAAQTO010000017">
    <property type="protein sequence ID" value="NIC05227.1"/>
    <property type="molecule type" value="Genomic_DNA"/>
</dbReference>
<gene>
    <name evidence="1" type="ORF">HBJ55_07305</name>
</gene>
<dbReference type="RefSeq" id="WP_167112567.1">
    <property type="nucleotide sequence ID" value="NZ_JAAQTO010000017.1"/>
</dbReference>
<evidence type="ECO:0000313" key="1">
    <source>
        <dbReference type="EMBL" id="NIC05227.1"/>
    </source>
</evidence>
<comment type="caution">
    <text evidence="1">The sequence shown here is derived from an EMBL/GenBank/DDBJ whole genome shotgun (WGS) entry which is preliminary data.</text>
</comment>
<evidence type="ECO:0000313" key="2">
    <source>
        <dbReference type="Proteomes" id="UP001318321"/>
    </source>
</evidence>
<proteinExistence type="predicted"/>
<sequence length="72" mass="7732">MATNVTTIEEALESAGKQLSDVQTSQLARATLAKGASLEIITVIRPAKQGAVVSQEARDCVITKFPTYIRLK</sequence>
<reference evidence="1 2" key="1">
    <citation type="submission" date="2020-03" db="EMBL/GenBank/DDBJ databases">
        <title>Identification of Halomonas strains.</title>
        <authorList>
            <person name="Xiao Z."/>
            <person name="Dong F."/>
            <person name="Wang Z."/>
            <person name="Zhao J.-Y."/>
        </authorList>
    </citation>
    <scope>NUCLEOTIDE SEQUENCE [LARGE SCALE GENOMIC DNA]</scope>
    <source>
        <strain evidence="1 2">DX6</strain>
    </source>
</reference>
<accession>A0ABX0PPJ6</accession>
<organism evidence="1 2">
    <name type="scientific">Billgrantia bachuensis</name>
    <dbReference type="NCBI Taxonomy" id="2717286"/>
    <lineage>
        <taxon>Bacteria</taxon>
        <taxon>Pseudomonadati</taxon>
        <taxon>Pseudomonadota</taxon>
        <taxon>Gammaproteobacteria</taxon>
        <taxon>Oceanospirillales</taxon>
        <taxon>Halomonadaceae</taxon>
        <taxon>Billgrantia</taxon>
    </lineage>
</organism>
<keyword evidence="2" id="KW-1185">Reference proteome</keyword>
<name>A0ABX0PPJ6_9GAMM</name>